<dbReference type="GO" id="GO:0004300">
    <property type="term" value="F:enoyl-CoA hydratase activity"/>
    <property type="evidence" value="ECO:0007669"/>
    <property type="project" value="TreeGrafter"/>
</dbReference>
<dbReference type="GO" id="GO:0005777">
    <property type="term" value="C:peroxisome"/>
    <property type="evidence" value="ECO:0007669"/>
    <property type="project" value="TreeGrafter"/>
</dbReference>
<evidence type="ECO:0000313" key="3">
    <source>
        <dbReference type="EMBL" id="ORX62258.1"/>
    </source>
</evidence>
<organism evidence="3 4">
    <name type="scientific">Hesseltinella vesiculosa</name>
    <dbReference type="NCBI Taxonomy" id="101127"/>
    <lineage>
        <taxon>Eukaryota</taxon>
        <taxon>Fungi</taxon>
        <taxon>Fungi incertae sedis</taxon>
        <taxon>Mucoromycota</taxon>
        <taxon>Mucoromycotina</taxon>
        <taxon>Mucoromycetes</taxon>
        <taxon>Mucorales</taxon>
        <taxon>Cunninghamellaceae</taxon>
        <taxon>Hesseltinella</taxon>
    </lineage>
</organism>
<dbReference type="PANTHER" id="PTHR13078">
    <property type="entry name" value="PEROXISOMAL MULTIFUNCTIONAL ENZYME TYPE 2-RELATED"/>
    <property type="match status" value="1"/>
</dbReference>
<comment type="caution">
    <text evidence="3">The sequence shown here is derived from an EMBL/GenBank/DDBJ whole genome shotgun (WGS) entry which is preliminary data.</text>
</comment>
<feature type="domain" description="MaoC-like" evidence="1">
    <location>
        <begin position="177"/>
        <end position="275"/>
    </location>
</feature>
<protein>
    <submittedName>
        <fullName evidence="3">Thioesterase/thiol ester dehydrase-isomerase</fullName>
    </submittedName>
</protein>
<dbReference type="GO" id="GO:0003857">
    <property type="term" value="F:(3S)-3-hydroxyacyl-CoA dehydrogenase (NAD+) activity"/>
    <property type="evidence" value="ECO:0007669"/>
    <property type="project" value="TreeGrafter"/>
</dbReference>
<dbReference type="Proteomes" id="UP000242146">
    <property type="component" value="Unassembled WGS sequence"/>
</dbReference>
<dbReference type="EMBL" id="MCGT01000002">
    <property type="protein sequence ID" value="ORX62258.1"/>
    <property type="molecule type" value="Genomic_DNA"/>
</dbReference>
<evidence type="ECO:0000313" key="4">
    <source>
        <dbReference type="Proteomes" id="UP000242146"/>
    </source>
</evidence>
<dbReference type="STRING" id="101127.A0A1X2GXD6"/>
<evidence type="ECO:0000259" key="1">
    <source>
        <dbReference type="Pfam" id="PF01575"/>
    </source>
</evidence>
<proteinExistence type="predicted"/>
<dbReference type="GO" id="GO:0044594">
    <property type="term" value="F:17-beta-hydroxysteroid dehydrogenase (NAD+) activity"/>
    <property type="evidence" value="ECO:0007669"/>
    <property type="project" value="TreeGrafter"/>
</dbReference>
<dbReference type="SUPFAM" id="SSF54637">
    <property type="entry name" value="Thioesterase/thiol ester dehydrase-isomerase"/>
    <property type="match status" value="2"/>
</dbReference>
<accession>A0A1X2GXD6</accession>
<keyword evidence="4" id="KW-1185">Reference proteome</keyword>
<dbReference type="Gene3D" id="3.10.129.10">
    <property type="entry name" value="Hotdog Thioesterase"/>
    <property type="match status" value="2"/>
</dbReference>
<dbReference type="PANTHER" id="PTHR13078:SF57">
    <property type="entry name" value="DEHYDRATASE, PUTATIVE (AFU_ORTHOLOGUE AFUA_5G00640)-RELATED"/>
    <property type="match status" value="1"/>
</dbReference>
<dbReference type="GO" id="GO:0016853">
    <property type="term" value="F:isomerase activity"/>
    <property type="evidence" value="ECO:0007669"/>
    <property type="project" value="UniProtKB-KW"/>
</dbReference>
<name>A0A1X2GXD6_9FUNG</name>
<dbReference type="InterPro" id="IPR054357">
    <property type="entry name" value="MFE-2_N"/>
</dbReference>
<dbReference type="OrthoDB" id="60204at2759"/>
<reference evidence="3 4" key="1">
    <citation type="submission" date="2016-07" db="EMBL/GenBank/DDBJ databases">
        <title>Pervasive Adenine N6-methylation of Active Genes in Fungi.</title>
        <authorList>
            <consortium name="DOE Joint Genome Institute"/>
            <person name="Mondo S.J."/>
            <person name="Dannebaum R.O."/>
            <person name="Kuo R.C."/>
            <person name="Labutti K."/>
            <person name="Haridas S."/>
            <person name="Kuo A."/>
            <person name="Salamov A."/>
            <person name="Ahrendt S.R."/>
            <person name="Lipzen A."/>
            <person name="Sullivan W."/>
            <person name="Andreopoulos W.B."/>
            <person name="Clum A."/>
            <person name="Lindquist E."/>
            <person name="Daum C."/>
            <person name="Ramamoorthy G.K."/>
            <person name="Gryganskyi A."/>
            <person name="Culley D."/>
            <person name="Magnuson J.K."/>
            <person name="James T.Y."/>
            <person name="O'Malley M.A."/>
            <person name="Stajich J.E."/>
            <person name="Spatafora J.W."/>
            <person name="Visel A."/>
            <person name="Grigoriev I.V."/>
        </authorList>
    </citation>
    <scope>NUCLEOTIDE SEQUENCE [LARGE SCALE GENOMIC DNA]</scope>
    <source>
        <strain evidence="3 4">NRRL 3301</strain>
    </source>
</reference>
<dbReference type="Pfam" id="PF22622">
    <property type="entry name" value="MFE-2_hydrat-2_N"/>
    <property type="match status" value="1"/>
</dbReference>
<gene>
    <name evidence="3" type="ORF">DM01DRAFT_1331707</name>
</gene>
<dbReference type="Pfam" id="PF01575">
    <property type="entry name" value="MaoC_dehydratas"/>
    <property type="match status" value="1"/>
</dbReference>
<evidence type="ECO:0000259" key="2">
    <source>
        <dbReference type="Pfam" id="PF22622"/>
    </source>
</evidence>
<keyword evidence="3" id="KW-0413">Isomerase</keyword>
<dbReference type="AlphaFoldDB" id="A0A1X2GXD6"/>
<dbReference type="InterPro" id="IPR029069">
    <property type="entry name" value="HotDog_dom_sf"/>
</dbReference>
<sequence>MPEGFKVDVAKAVGHQSPAEIVACTRRDYLLYALSIGVPDTELQWLYENEPGFGPLPTYALSLLLKSEHWDVNVFTERFNSGGGIPGIPSYDPDRIVHGEQSLEVIHPFPVQGGRFKSVKTCTGVYDKGSGMVIDSIVDLYGEQDNVHYCRMGSKMFVRGYGGWDGPKGPKPPKYTPPDTAADLSSDFATNTNQALLYRLCGDFNPLHADPKVAQRVGFPRPILHGLASYGHSAALITKHFANNQRERFKSITARFASPVLPGEVVHYDFWKVPHDAHSFGVVFVAKIGKRPVLTNGYAVIANVASPSKL</sequence>
<dbReference type="GO" id="GO:0006635">
    <property type="term" value="P:fatty acid beta-oxidation"/>
    <property type="evidence" value="ECO:0007669"/>
    <property type="project" value="TreeGrafter"/>
</dbReference>
<dbReference type="InterPro" id="IPR002539">
    <property type="entry name" value="MaoC-like_dom"/>
</dbReference>
<feature type="domain" description="Peroxisomal multifunctional enzyme type 2-like N-terminal" evidence="2">
    <location>
        <begin position="24"/>
        <end position="160"/>
    </location>
</feature>